<dbReference type="InterPro" id="IPR013762">
    <property type="entry name" value="Integrase-like_cat_sf"/>
</dbReference>
<comment type="caution">
    <text evidence="4">The sequence shown here is derived from an EMBL/GenBank/DDBJ whole genome shotgun (WGS) entry which is preliminary data.</text>
</comment>
<dbReference type="GO" id="GO:0006310">
    <property type="term" value="P:DNA recombination"/>
    <property type="evidence" value="ECO:0007669"/>
    <property type="project" value="UniProtKB-KW"/>
</dbReference>
<feature type="non-terminal residue" evidence="4">
    <location>
        <position position="227"/>
    </location>
</feature>
<dbReference type="EMBL" id="BARU01031294">
    <property type="protein sequence ID" value="GAH73075.1"/>
    <property type="molecule type" value="Genomic_DNA"/>
</dbReference>
<evidence type="ECO:0000256" key="2">
    <source>
        <dbReference type="ARBA" id="ARBA00023172"/>
    </source>
</evidence>
<accession>X1IUZ6</accession>
<dbReference type="PANTHER" id="PTHR30349">
    <property type="entry name" value="PHAGE INTEGRASE-RELATED"/>
    <property type="match status" value="1"/>
</dbReference>
<dbReference type="PANTHER" id="PTHR30349:SF41">
    <property type="entry name" value="INTEGRASE_RECOMBINASE PROTEIN MJ0367-RELATED"/>
    <property type="match status" value="1"/>
</dbReference>
<evidence type="ECO:0000259" key="3">
    <source>
        <dbReference type="PROSITE" id="PS51898"/>
    </source>
</evidence>
<name>X1IUZ6_9ZZZZ</name>
<dbReference type="Gene3D" id="1.10.150.130">
    <property type="match status" value="1"/>
</dbReference>
<protein>
    <recommendedName>
        <fullName evidence="3">Tyr recombinase domain-containing protein</fullName>
    </recommendedName>
</protein>
<dbReference type="AlphaFoldDB" id="X1IUZ6"/>
<keyword evidence="1" id="KW-0238">DNA-binding</keyword>
<organism evidence="4">
    <name type="scientific">marine sediment metagenome</name>
    <dbReference type="NCBI Taxonomy" id="412755"/>
    <lineage>
        <taxon>unclassified sequences</taxon>
        <taxon>metagenomes</taxon>
        <taxon>ecological metagenomes</taxon>
    </lineage>
</organism>
<reference evidence="4" key="1">
    <citation type="journal article" date="2014" name="Front. Microbiol.">
        <title>High frequency of phylogenetically diverse reductive dehalogenase-homologous genes in deep subseafloor sedimentary metagenomes.</title>
        <authorList>
            <person name="Kawai M."/>
            <person name="Futagami T."/>
            <person name="Toyoda A."/>
            <person name="Takaki Y."/>
            <person name="Nishi S."/>
            <person name="Hori S."/>
            <person name="Arai W."/>
            <person name="Tsubouchi T."/>
            <person name="Morono Y."/>
            <person name="Uchiyama I."/>
            <person name="Ito T."/>
            <person name="Fujiyama A."/>
            <person name="Inagaki F."/>
            <person name="Takami H."/>
        </authorList>
    </citation>
    <scope>NUCLEOTIDE SEQUENCE</scope>
    <source>
        <strain evidence="4">Expedition CK06-06</strain>
    </source>
</reference>
<dbReference type="SUPFAM" id="SSF56349">
    <property type="entry name" value="DNA breaking-rejoining enzymes"/>
    <property type="match status" value="1"/>
</dbReference>
<dbReference type="Pfam" id="PF00589">
    <property type="entry name" value="Phage_integrase"/>
    <property type="match status" value="1"/>
</dbReference>
<gene>
    <name evidence="4" type="ORF">S03H2_49522</name>
</gene>
<dbReference type="InterPro" id="IPR011010">
    <property type="entry name" value="DNA_brk_join_enz"/>
</dbReference>
<evidence type="ECO:0000313" key="4">
    <source>
        <dbReference type="EMBL" id="GAH73075.1"/>
    </source>
</evidence>
<dbReference type="GO" id="GO:0003677">
    <property type="term" value="F:DNA binding"/>
    <property type="evidence" value="ECO:0007669"/>
    <property type="project" value="UniProtKB-KW"/>
</dbReference>
<evidence type="ECO:0000256" key="1">
    <source>
        <dbReference type="ARBA" id="ARBA00023125"/>
    </source>
</evidence>
<proteinExistence type="predicted"/>
<dbReference type="GO" id="GO:0015074">
    <property type="term" value="P:DNA integration"/>
    <property type="evidence" value="ECO:0007669"/>
    <property type="project" value="InterPro"/>
</dbReference>
<dbReference type="Gene3D" id="1.10.443.10">
    <property type="entry name" value="Intergrase catalytic core"/>
    <property type="match status" value="1"/>
</dbReference>
<dbReference type="InterPro" id="IPR010998">
    <property type="entry name" value="Integrase_recombinase_N"/>
</dbReference>
<dbReference type="InterPro" id="IPR050090">
    <property type="entry name" value="Tyrosine_recombinase_XerCD"/>
</dbReference>
<sequence length="227" mass="26183">MNMLTQTSKKNKTIMAFEEFINRYRLSNRAEGKSEKTIQWYDDILKSFYIHLKNTGNSDGISCLNMENAREYILYLRNKPKYDNHPFIPTQNETLSPQTLRCHTRGLKAFSTWLFLNEYTSENKLKNLKLPKAPKIIIEPLTPEEITKIIASIDQNTPTGVRNYTIFATALDNGLRASEIAGITLGQFNLKDGYIKVMGKGAKERIVPVGEFVKMTLWHYIDKVRPE</sequence>
<dbReference type="PROSITE" id="PS51898">
    <property type="entry name" value="TYR_RECOMBINASE"/>
    <property type="match status" value="1"/>
</dbReference>
<feature type="domain" description="Tyr recombinase" evidence="3">
    <location>
        <begin position="136"/>
        <end position="227"/>
    </location>
</feature>
<keyword evidence="2" id="KW-0233">DNA recombination</keyword>
<dbReference type="InterPro" id="IPR002104">
    <property type="entry name" value="Integrase_catalytic"/>
</dbReference>